<comment type="catalytic activity">
    <reaction evidence="6">
        <text>O-phospho-L-seryl-[protein] + H2O = L-seryl-[protein] + phosphate</text>
        <dbReference type="Rhea" id="RHEA:20629"/>
        <dbReference type="Rhea" id="RHEA-COMP:9863"/>
        <dbReference type="Rhea" id="RHEA-COMP:11604"/>
        <dbReference type="ChEBI" id="CHEBI:15377"/>
        <dbReference type="ChEBI" id="CHEBI:29999"/>
        <dbReference type="ChEBI" id="CHEBI:43474"/>
        <dbReference type="ChEBI" id="CHEBI:83421"/>
        <dbReference type="EC" id="3.1.3.16"/>
    </reaction>
</comment>
<name>A0A1J4J6D8_9EUKA</name>
<dbReference type="GeneID" id="94831242"/>
<dbReference type="PROSITE" id="PS00125">
    <property type="entry name" value="SER_THR_PHOSPHATASE"/>
    <property type="match status" value="1"/>
</dbReference>
<evidence type="ECO:0000256" key="3">
    <source>
        <dbReference type="ARBA" id="ARBA00022801"/>
    </source>
</evidence>
<evidence type="ECO:0000313" key="11">
    <source>
        <dbReference type="EMBL" id="OHS92740.1"/>
    </source>
</evidence>
<gene>
    <name evidence="11" type="primary">sds21</name>
    <name evidence="11" type="ORF">TRFO_12284</name>
</gene>
<feature type="domain" description="Serine/threonine specific protein phosphatases" evidence="10">
    <location>
        <begin position="127"/>
        <end position="132"/>
    </location>
</feature>
<dbReference type="Gene3D" id="3.60.21.10">
    <property type="match status" value="1"/>
</dbReference>
<dbReference type="CDD" id="cd00144">
    <property type="entry name" value="MPP_PPP_family"/>
    <property type="match status" value="1"/>
</dbReference>
<evidence type="ECO:0000259" key="10">
    <source>
        <dbReference type="PROSITE" id="PS00125"/>
    </source>
</evidence>
<dbReference type="InterPro" id="IPR004843">
    <property type="entry name" value="Calcineurin-like_PHP"/>
</dbReference>
<dbReference type="Proteomes" id="UP000179807">
    <property type="component" value="Unassembled WGS sequence"/>
</dbReference>
<evidence type="ECO:0000256" key="2">
    <source>
        <dbReference type="ARBA" id="ARBA00022723"/>
    </source>
</evidence>
<accession>A0A1J4J6D8</accession>
<evidence type="ECO:0000256" key="6">
    <source>
        <dbReference type="ARBA" id="ARBA00047761"/>
    </source>
</evidence>
<dbReference type="EMBL" id="MLAK01001470">
    <property type="protein sequence ID" value="OHS92740.1"/>
    <property type="molecule type" value="Genomic_DNA"/>
</dbReference>
<keyword evidence="3 8" id="KW-0378">Hydrolase</keyword>
<dbReference type="SUPFAM" id="SSF56300">
    <property type="entry name" value="Metallo-dependent phosphatases"/>
    <property type="match status" value="1"/>
</dbReference>
<dbReference type="RefSeq" id="XP_068345877.1">
    <property type="nucleotide sequence ID" value="XM_068496538.1"/>
</dbReference>
<evidence type="ECO:0000256" key="9">
    <source>
        <dbReference type="SAM" id="MobiDB-lite"/>
    </source>
</evidence>
<keyword evidence="4" id="KW-0904">Protein phosphatase</keyword>
<evidence type="ECO:0000256" key="7">
    <source>
        <dbReference type="ARBA" id="ARBA00048336"/>
    </source>
</evidence>
<keyword evidence="12" id="KW-1185">Reference proteome</keyword>
<evidence type="ECO:0000256" key="8">
    <source>
        <dbReference type="RuleBase" id="RU004273"/>
    </source>
</evidence>
<proteinExistence type="inferred from homology"/>
<sequence>MNSCSPSTMIAPYLNLIQGNIEDFASGKALLYLPRFSLEQIRTLCENVTRVFTSEPSVLTIKPNVVVVGDLHGHLLDLIRILKQFDMPPKTRYLFLGDIIDRGEFSLETLILIFLLKSTFPKSVNIIRGNHEFKQVYETGRFMQDIIDVYSDVKIATLFEAAFVQMPIAAIINDKIFCVHGGIGPDVTDLEQIRNISKPIKEFDGSIVDTLLWSDPTEKIKTYEPSDRGTGYIFGSQIFESFMTKNGFDTLIRAHQQIDHGCEYNFNNKLITVFSASNYCGCYCNKGAILTITDTLNLQPTIFEPLPYIERCSAIFSSNIRPSISQPISHKPIKSVNVRESQPNSSFMTPLSPLSISQTLSSINAGQSDLPPVQPPRKASSRKPIPGQRRGSMILSSCSSLSSIEPLLVKPSGHKKSQIRW</sequence>
<evidence type="ECO:0000313" key="12">
    <source>
        <dbReference type="Proteomes" id="UP000179807"/>
    </source>
</evidence>
<dbReference type="InterPro" id="IPR050341">
    <property type="entry name" value="PP1_catalytic_subunit"/>
</dbReference>
<evidence type="ECO:0000256" key="5">
    <source>
        <dbReference type="ARBA" id="ARBA00023211"/>
    </source>
</evidence>
<dbReference type="PRINTS" id="PR00114">
    <property type="entry name" value="STPHPHTASE"/>
</dbReference>
<feature type="region of interest" description="Disordered" evidence="9">
    <location>
        <begin position="365"/>
        <end position="392"/>
    </location>
</feature>
<dbReference type="GO" id="GO:0005634">
    <property type="term" value="C:nucleus"/>
    <property type="evidence" value="ECO:0007669"/>
    <property type="project" value="TreeGrafter"/>
</dbReference>
<comment type="caution">
    <text evidence="11">The sequence shown here is derived from an EMBL/GenBank/DDBJ whole genome shotgun (WGS) entry which is preliminary data.</text>
</comment>
<dbReference type="PANTHER" id="PTHR11668:SF300">
    <property type="entry name" value="SERINE_THREONINE-PROTEIN PHOSPHATASE"/>
    <property type="match status" value="1"/>
</dbReference>
<dbReference type="PANTHER" id="PTHR11668">
    <property type="entry name" value="SERINE/THREONINE PROTEIN PHOSPHATASE"/>
    <property type="match status" value="1"/>
</dbReference>
<protein>
    <recommendedName>
        <fullName evidence="8">Serine/threonine-protein phosphatase</fullName>
        <ecNumber evidence="8">3.1.3.16</ecNumber>
    </recommendedName>
</protein>
<dbReference type="VEuPathDB" id="TrichDB:TRFO_12284"/>
<dbReference type="InterPro" id="IPR029052">
    <property type="entry name" value="Metallo-depent_PP-like"/>
</dbReference>
<comment type="catalytic activity">
    <reaction evidence="7 8">
        <text>O-phospho-L-threonyl-[protein] + H2O = L-threonyl-[protein] + phosphate</text>
        <dbReference type="Rhea" id="RHEA:47004"/>
        <dbReference type="Rhea" id="RHEA-COMP:11060"/>
        <dbReference type="Rhea" id="RHEA-COMP:11605"/>
        <dbReference type="ChEBI" id="CHEBI:15377"/>
        <dbReference type="ChEBI" id="CHEBI:30013"/>
        <dbReference type="ChEBI" id="CHEBI:43474"/>
        <dbReference type="ChEBI" id="CHEBI:61977"/>
        <dbReference type="EC" id="3.1.3.16"/>
    </reaction>
</comment>
<dbReference type="EC" id="3.1.3.16" evidence="8"/>
<dbReference type="GO" id="GO:0005737">
    <property type="term" value="C:cytoplasm"/>
    <property type="evidence" value="ECO:0007669"/>
    <property type="project" value="TreeGrafter"/>
</dbReference>
<evidence type="ECO:0000256" key="1">
    <source>
        <dbReference type="ARBA" id="ARBA00001936"/>
    </source>
</evidence>
<dbReference type="AlphaFoldDB" id="A0A1J4J6D8"/>
<dbReference type="GO" id="GO:0004722">
    <property type="term" value="F:protein serine/threonine phosphatase activity"/>
    <property type="evidence" value="ECO:0007669"/>
    <property type="project" value="UniProtKB-EC"/>
</dbReference>
<comment type="similarity">
    <text evidence="8">Belongs to the PPP phosphatase family.</text>
</comment>
<evidence type="ECO:0000256" key="4">
    <source>
        <dbReference type="ARBA" id="ARBA00022912"/>
    </source>
</evidence>
<dbReference type="InterPro" id="IPR006186">
    <property type="entry name" value="Ser/Thr-sp_prot-phosphatase"/>
</dbReference>
<comment type="cofactor">
    <cofactor evidence="1">
        <name>Mn(2+)</name>
        <dbReference type="ChEBI" id="CHEBI:29035"/>
    </cofactor>
</comment>
<keyword evidence="2" id="KW-0479">Metal-binding</keyword>
<keyword evidence="5" id="KW-0464">Manganese</keyword>
<organism evidence="11 12">
    <name type="scientific">Tritrichomonas foetus</name>
    <dbReference type="NCBI Taxonomy" id="1144522"/>
    <lineage>
        <taxon>Eukaryota</taxon>
        <taxon>Metamonada</taxon>
        <taxon>Parabasalia</taxon>
        <taxon>Tritrichomonadida</taxon>
        <taxon>Tritrichomonadidae</taxon>
        <taxon>Tritrichomonas</taxon>
    </lineage>
</organism>
<dbReference type="Pfam" id="PF00149">
    <property type="entry name" value="Metallophos"/>
    <property type="match status" value="1"/>
</dbReference>
<dbReference type="GO" id="GO:0046872">
    <property type="term" value="F:metal ion binding"/>
    <property type="evidence" value="ECO:0007669"/>
    <property type="project" value="UniProtKB-KW"/>
</dbReference>
<dbReference type="SMART" id="SM00156">
    <property type="entry name" value="PP2Ac"/>
    <property type="match status" value="1"/>
</dbReference>
<reference evidence="11" key="1">
    <citation type="submission" date="2016-10" db="EMBL/GenBank/DDBJ databases">
        <authorList>
            <person name="Benchimol M."/>
            <person name="Almeida L.G."/>
            <person name="Vasconcelos A.T."/>
            <person name="Perreira-Neves A."/>
            <person name="Rosa I.A."/>
            <person name="Tasca T."/>
            <person name="Bogo M.R."/>
            <person name="de Souza W."/>
        </authorList>
    </citation>
    <scope>NUCLEOTIDE SEQUENCE [LARGE SCALE GENOMIC DNA]</scope>
    <source>
        <strain evidence="11">K</strain>
    </source>
</reference>